<keyword evidence="2" id="KW-0808">Transferase</keyword>
<gene>
    <name evidence="5" type="ORF">FRY97_01560</name>
</gene>
<accession>A0A5C6S7A2</accession>
<dbReference type="Pfam" id="PF03976">
    <property type="entry name" value="PPK2"/>
    <property type="match status" value="1"/>
</dbReference>
<keyword evidence="3 5" id="KW-0418">Kinase</keyword>
<evidence type="ECO:0000256" key="2">
    <source>
        <dbReference type="ARBA" id="ARBA00022679"/>
    </source>
</evidence>
<dbReference type="Proteomes" id="UP000321580">
    <property type="component" value="Unassembled WGS sequence"/>
</dbReference>
<organism evidence="5 6">
    <name type="scientific">Phaeodactylibacter luteus</name>
    <dbReference type="NCBI Taxonomy" id="1564516"/>
    <lineage>
        <taxon>Bacteria</taxon>
        <taxon>Pseudomonadati</taxon>
        <taxon>Bacteroidota</taxon>
        <taxon>Saprospiria</taxon>
        <taxon>Saprospirales</taxon>
        <taxon>Haliscomenobacteraceae</taxon>
        <taxon>Phaeodactylibacter</taxon>
    </lineage>
</organism>
<dbReference type="EMBL" id="VOOR01000002">
    <property type="protein sequence ID" value="TXB69524.1"/>
    <property type="molecule type" value="Genomic_DNA"/>
</dbReference>
<evidence type="ECO:0000259" key="4">
    <source>
        <dbReference type="Pfam" id="PF03976"/>
    </source>
</evidence>
<protein>
    <submittedName>
        <fullName evidence="5">Polyphosphate kinase</fullName>
    </submittedName>
</protein>
<dbReference type="InterPro" id="IPR022300">
    <property type="entry name" value="PPK2-rel_1"/>
</dbReference>
<dbReference type="InterPro" id="IPR016898">
    <property type="entry name" value="Polyphosphate_phosphotransfera"/>
</dbReference>
<dbReference type="PANTHER" id="PTHR34383">
    <property type="entry name" value="POLYPHOSPHATE:AMP PHOSPHOTRANSFERASE-RELATED"/>
    <property type="match status" value="1"/>
</dbReference>
<evidence type="ECO:0000256" key="3">
    <source>
        <dbReference type="ARBA" id="ARBA00022777"/>
    </source>
</evidence>
<dbReference type="GO" id="GO:0006797">
    <property type="term" value="P:polyphosphate metabolic process"/>
    <property type="evidence" value="ECO:0007669"/>
    <property type="project" value="InterPro"/>
</dbReference>
<dbReference type="InterPro" id="IPR027417">
    <property type="entry name" value="P-loop_NTPase"/>
</dbReference>
<evidence type="ECO:0000256" key="1">
    <source>
        <dbReference type="ARBA" id="ARBA00009924"/>
    </source>
</evidence>
<dbReference type="Gene3D" id="3.40.50.300">
    <property type="entry name" value="P-loop containing nucleotide triphosphate hydrolases"/>
    <property type="match status" value="1"/>
</dbReference>
<dbReference type="SUPFAM" id="SSF52540">
    <property type="entry name" value="P-loop containing nucleoside triphosphate hydrolases"/>
    <property type="match status" value="1"/>
</dbReference>
<dbReference type="InterPro" id="IPR022488">
    <property type="entry name" value="PPK2-related"/>
</dbReference>
<comment type="similarity">
    <text evidence="1">Belongs to the polyphosphate kinase 2 (PPK2) family. Class I subfamily.</text>
</comment>
<evidence type="ECO:0000313" key="5">
    <source>
        <dbReference type="EMBL" id="TXB69524.1"/>
    </source>
</evidence>
<comment type="caution">
    <text evidence="5">The sequence shown here is derived from an EMBL/GenBank/DDBJ whole genome shotgun (WGS) entry which is preliminary data.</text>
</comment>
<sequence>MIKLHSIPTGPPAQLSRDDIEKETKDLAERFGALQRKLYAGKEYAVLILFQGMDASGKDGASKHAFADCHPQGVNIFSFKKPTEEELSHDFLWRVHKVVPPKGMIHVFNRSHYEDILIQRVHGWIDEQTVTKRMQAINAFEELLAADNQTLIFKFYLHISFEQQAIELQERLDEPDKHWKHNPNDWKEREHWEQYMAAYEYAINESRIPWVITPVDKRWYRNYIVLKTLVEKLEGLNMAYPPLPL</sequence>
<dbReference type="PIRSF" id="PIRSF028756">
    <property type="entry name" value="PPK2_prd"/>
    <property type="match status" value="1"/>
</dbReference>
<feature type="domain" description="Polyphosphate kinase-2-related" evidence="4">
    <location>
        <begin position="15"/>
        <end position="235"/>
    </location>
</feature>
<dbReference type="GO" id="GO:0008976">
    <property type="term" value="F:polyphosphate kinase activity"/>
    <property type="evidence" value="ECO:0007669"/>
    <property type="project" value="InterPro"/>
</dbReference>
<dbReference type="RefSeq" id="WP_147165656.1">
    <property type="nucleotide sequence ID" value="NZ_VOOR01000002.1"/>
</dbReference>
<proteinExistence type="inferred from homology"/>
<dbReference type="NCBIfam" id="TIGR03709">
    <property type="entry name" value="PPK2_rel_1"/>
    <property type="match status" value="1"/>
</dbReference>
<dbReference type="OrthoDB" id="9775224at2"/>
<dbReference type="AlphaFoldDB" id="A0A5C6S7A2"/>
<dbReference type="PANTHER" id="PTHR34383:SF3">
    <property type="entry name" value="POLYPHOSPHATE:AMP PHOSPHOTRANSFERASE"/>
    <property type="match status" value="1"/>
</dbReference>
<keyword evidence="6" id="KW-1185">Reference proteome</keyword>
<reference evidence="5 6" key="1">
    <citation type="submission" date="2019-08" db="EMBL/GenBank/DDBJ databases">
        <title>Genome of Phaeodactylibacter luteus.</title>
        <authorList>
            <person name="Bowman J.P."/>
        </authorList>
    </citation>
    <scope>NUCLEOTIDE SEQUENCE [LARGE SCALE GENOMIC DNA]</scope>
    <source>
        <strain evidence="5 6">KCTC 42180</strain>
    </source>
</reference>
<evidence type="ECO:0000313" key="6">
    <source>
        <dbReference type="Proteomes" id="UP000321580"/>
    </source>
</evidence>
<name>A0A5C6S7A2_9BACT</name>